<accession>A0A9Q3JLB4</accession>
<evidence type="ECO:0000313" key="2">
    <source>
        <dbReference type="EMBL" id="MBW0564537.1"/>
    </source>
</evidence>
<proteinExistence type="predicted"/>
<reference evidence="2" key="1">
    <citation type="submission" date="2021-03" db="EMBL/GenBank/DDBJ databases">
        <title>Draft genome sequence of rust myrtle Austropuccinia psidii MF-1, a brazilian biotype.</title>
        <authorList>
            <person name="Quecine M.C."/>
            <person name="Pachon D.M.R."/>
            <person name="Bonatelli M.L."/>
            <person name="Correr F.H."/>
            <person name="Franceschini L.M."/>
            <person name="Leite T.F."/>
            <person name="Margarido G.R.A."/>
            <person name="Almeida C.A."/>
            <person name="Ferrarezi J.A."/>
            <person name="Labate C.A."/>
        </authorList>
    </citation>
    <scope>NUCLEOTIDE SEQUENCE</scope>
    <source>
        <strain evidence="2">MF-1</strain>
    </source>
</reference>
<feature type="compositionally biased region" description="Polar residues" evidence="1">
    <location>
        <begin position="68"/>
        <end position="91"/>
    </location>
</feature>
<gene>
    <name evidence="2" type="ORF">O181_104252</name>
</gene>
<feature type="region of interest" description="Disordered" evidence="1">
    <location>
        <begin position="20"/>
        <end position="91"/>
    </location>
</feature>
<evidence type="ECO:0000256" key="1">
    <source>
        <dbReference type="SAM" id="MobiDB-lite"/>
    </source>
</evidence>
<keyword evidence="3" id="KW-1185">Reference proteome</keyword>
<protein>
    <submittedName>
        <fullName evidence="2">Uncharacterized protein</fullName>
    </submittedName>
</protein>
<dbReference type="AlphaFoldDB" id="A0A9Q3JLB4"/>
<organism evidence="2 3">
    <name type="scientific">Austropuccinia psidii MF-1</name>
    <dbReference type="NCBI Taxonomy" id="1389203"/>
    <lineage>
        <taxon>Eukaryota</taxon>
        <taxon>Fungi</taxon>
        <taxon>Dikarya</taxon>
        <taxon>Basidiomycota</taxon>
        <taxon>Pucciniomycotina</taxon>
        <taxon>Pucciniomycetes</taxon>
        <taxon>Pucciniales</taxon>
        <taxon>Sphaerophragmiaceae</taxon>
        <taxon>Austropuccinia</taxon>
    </lineage>
</organism>
<sequence length="91" mass="10426">MIRMAGDEMYAYSPLVHREKVTGHHHPYASKPRTGHARSSREIIVDDEDENMSPTPSERNDELRGDNFTMNEQGTQLNSEFTHPQMPLSQS</sequence>
<name>A0A9Q3JLB4_9BASI</name>
<comment type="caution">
    <text evidence="2">The sequence shown here is derived from an EMBL/GenBank/DDBJ whole genome shotgun (WGS) entry which is preliminary data.</text>
</comment>
<evidence type="ECO:0000313" key="3">
    <source>
        <dbReference type="Proteomes" id="UP000765509"/>
    </source>
</evidence>
<dbReference type="EMBL" id="AVOT02075950">
    <property type="protein sequence ID" value="MBW0564537.1"/>
    <property type="molecule type" value="Genomic_DNA"/>
</dbReference>
<feature type="compositionally biased region" description="Basic residues" evidence="1">
    <location>
        <begin position="23"/>
        <end position="38"/>
    </location>
</feature>
<dbReference type="Proteomes" id="UP000765509">
    <property type="component" value="Unassembled WGS sequence"/>
</dbReference>